<evidence type="ECO:0000256" key="7">
    <source>
        <dbReference type="ARBA" id="ARBA00022741"/>
    </source>
</evidence>
<dbReference type="Pfam" id="PF02603">
    <property type="entry name" value="Hpr_kinase_N"/>
    <property type="match status" value="1"/>
</dbReference>
<evidence type="ECO:0000256" key="10">
    <source>
        <dbReference type="ARBA" id="ARBA00022842"/>
    </source>
</evidence>
<dbReference type="GO" id="GO:0000155">
    <property type="term" value="F:phosphorelay sensor kinase activity"/>
    <property type="evidence" value="ECO:0007669"/>
    <property type="project" value="InterPro"/>
</dbReference>
<dbReference type="GO" id="GO:0004674">
    <property type="term" value="F:protein serine/threonine kinase activity"/>
    <property type="evidence" value="ECO:0007669"/>
    <property type="project" value="UniProtKB-KW"/>
</dbReference>
<evidence type="ECO:0000256" key="11">
    <source>
        <dbReference type="ARBA" id="ARBA00023268"/>
    </source>
</evidence>
<proteinExistence type="inferred from homology"/>
<accession>A0A1W9S0Y3</accession>
<dbReference type="InterPro" id="IPR028979">
    <property type="entry name" value="Ser_kin/Pase_Hpr-like_N_sf"/>
</dbReference>
<dbReference type="EC" id="2.7.11.-" evidence="13"/>
<dbReference type="CDD" id="cd01918">
    <property type="entry name" value="HprK_C"/>
    <property type="match status" value="1"/>
</dbReference>
<evidence type="ECO:0000313" key="17">
    <source>
        <dbReference type="Proteomes" id="UP000192611"/>
    </source>
</evidence>
<dbReference type="Pfam" id="PF07475">
    <property type="entry name" value="Hpr_kinase_C"/>
    <property type="match status" value="1"/>
</dbReference>
<evidence type="ECO:0000256" key="1">
    <source>
        <dbReference type="ARBA" id="ARBA00001120"/>
    </source>
</evidence>
<keyword evidence="4 13" id="KW-0723">Serine/threonine-protein kinase</keyword>
<evidence type="ECO:0000256" key="2">
    <source>
        <dbReference type="ARBA" id="ARBA00001946"/>
    </source>
</evidence>
<dbReference type="GO" id="GO:0000287">
    <property type="term" value="F:magnesium ion binding"/>
    <property type="evidence" value="ECO:0007669"/>
    <property type="project" value="UniProtKB-UniRule"/>
</dbReference>
<feature type="region of interest" description="Important for the catalytic mechanism of both phosphorylation and dephosphorylation" evidence="13">
    <location>
        <begin position="208"/>
        <end position="217"/>
    </location>
</feature>
<dbReference type="AlphaFoldDB" id="A0A1W9S0Y3"/>
<evidence type="ECO:0000256" key="9">
    <source>
        <dbReference type="ARBA" id="ARBA00022840"/>
    </source>
</evidence>
<dbReference type="Proteomes" id="UP000192611">
    <property type="component" value="Unassembled WGS sequence"/>
</dbReference>
<comment type="domain">
    <text evidence="13">The Walker A ATP-binding motif also binds Pi and PPi.</text>
</comment>
<evidence type="ECO:0000259" key="15">
    <source>
        <dbReference type="Pfam" id="PF07475"/>
    </source>
</evidence>
<organism evidence="16 17">
    <name type="scientific">Candidatus Coatesbacteria bacterium 4484_99</name>
    <dbReference type="NCBI Taxonomy" id="1970774"/>
    <lineage>
        <taxon>Bacteria</taxon>
        <taxon>Candidatus Coatesiibacteriota</taxon>
    </lineage>
</organism>
<evidence type="ECO:0000259" key="14">
    <source>
        <dbReference type="Pfam" id="PF02603"/>
    </source>
</evidence>
<dbReference type="FunFam" id="3.40.50.300:FF:000174">
    <property type="entry name" value="HPr kinase/phosphorylase"/>
    <property type="match status" value="1"/>
</dbReference>
<comment type="caution">
    <text evidence="16">The sequence shown here is derived from an EMBL/GenBank/DDBJ whole genome shotgun (WGS) entry which is preliminary data.</text>
</comment>
<comment type="cofactor">
    <cofactor evidence="2 13">
        <name>Mg(2+)</name>
        <dbReference type="ChEBI" id="CHEBI:18420"/>
    </cofactor>
</comment>
<sequence length="319" mass="36189">MVKVNKLTVERLYSEFGENDNLILLNSNADLDREIAKKEVNRPSLAIAGFFDTFASKRIQVLGKTEHDYLKTKDKKYKKEVFEKIVTYDIPCFIISRSLPCPQELLESADHKRIPVFASPHPTGILVANLSYFLWDTMSKEKLIHGVLVDIYGVGTLILGKSGIGKSECALELVSRGHRLISDDQIYAKRLIGGELVGRSDTNIQNHMEIQGLGIVNIARLFGASAIKESKRIELIINLEEFDKSKEYDRTGLYEQIYDILDVKLPYVTIPVFPGKNIATLIEVAVLNQILKQKGYHSAKEFNRMLIEKMLKESNKNEE</sequence>
<reference evidence="17" key="1">
    <citation type="submission" date="2017-03" db="EMBL/GenBank/DDBJ databases">
        <title>Novel pathways for hydrocarbon cycling and metabolic interdependencies in hydrothermal sediment communities.</title>
        <authorList>
            <person name="Dombrowski N."/>
            <person name="Seitz K."/>
            <person name="Teske A."/>
            <person name="Baker B."/>
        </authorList>
    </citation>
    <scope>NUCLEOTIDE SEQUENCE [LARGE SCALE GENOMIC DNA]</scope>
</reference>
<dbReference type="InterPro" id="IPR011104">
    <property type="entry name" value="Hpr_kin/Pase_C"/>
</dbReference>
<dbReference type="GO" id="GO:0006109">
    <property type="term" value="P:regulation of carbohydrate metabolic process"/>
    <property type="evidence" value="ECO:0007669"/>
    <property type="project" value="UniProtKB-UniRule"/>
</dbReference>
<keyword evidence="8 13" id="KW-0418">Kinase</keyword>
<dbReference type="InterPro" id="IPR003755">
    <property type="entry name" value="HPr(Ser)_kin/Pase"/>
</dbReference>
<comment type="catalytic activity">
    <reaction evidence="1 13">
        <text>[HPr protein]-L-serine + ATP = [HPr protein]-O-phospho-L-serine + ADP + H(+)</text>
        <dbReference type="Rhea" id="RHEA:46600"/>
        <dbReference type="Rhea" id="RHEA-COMP:11602"/>
        <dbReference type="Rhea" id="RHEA-COMP:11603"/>
        <dbReference type="ChEBI" id="CHEBI:15378"/>
        <dbReference type="ChEBI" id="CHEBI:29999"/>
        <dbReference type="ChEBI" id="CHEBI:30616"/>
        <dbReference type="ChEBI" id="CHEBI:83421"/>
        <dbReference type="ChEBI" id="CHEBI:456216"/>
    </reaction>
</comment>
<name>A0A1W9S0Y3_9BACT</name>
<keyword evidence="6 13" id="KW-0479">Metal-binding</keyword>
<feature type="domain" description="HPr(Ser) kinase/phosphorylase N-terminal" evidence="14">
    <location>
        <begin position="8"/>
        <end position="134"/>
    </location>
</feature>
<dbReference type="Gene3D" id="3.40.1390.20">
    <property type="entry name" value="HprK N-terminal domain-like"/>
    <property type="match status" value="1"/>
</dbReference>
<feature type="active site" description="Proton acceptor; for phosphorylation activity. Proton donor; for dephosphorylation activity" evidence="13">
    <location>
        <position position="184"/>
    </location>
</feature>
<dbReference type="PANTHER" id="PTHR30305">
    <property type="entry name" value="PROTEIN YJDM-RELATED"/>
    <property type="match status" value="1"/>
</dbReference>
<dbReference type="GO" id="GO:0005524">
    <property type="term" value="F:ATP binding"/>
    <property type="evidence" value="ECO:0007669"/>
    <property type="project" value="UniProtKB-UniRule"/>
</dbReference>
<feature type="active site" evidence="13">
    <location>
        <position position="145"/>
    </location>
</feature>
<evidence type="ECO:0000313" key="16">
    <source>
        <dbReference type="EMBL" id="OQX90498.1"/>
    </source>
</evidence>
<feature type="binding site" evidence="13">
    <location>
        <position position="167"/>
    </location>
    <ligand>
        <name>Mg(2+)</name>
        <dbReference type="ChEBI" id="CHEBI:18420"/>
    </ligand>
</feature>
<dbReference type="GO" id="GO:0004712">
    <property type="term" value="F:protein serine/threonine/tyrosine kinase activity"/>
    <property type="evidence" value="ECO:0007669"/>
    <property type="project" value="UniProtKB-UniRule"/>
</dbReference>
<comment type="catalytic activity">
    <reaction evidence="12 13">
        <text>[HPr protein]-O-phospho-L-serine + phosphate + H(+) = [HPr protein]-L-serine + diphosphate</text>
        <dbReference type="Rhea" id="RHEA:46604"/>
        <dbReference type="Rhea" id="RHEA-COMP:11602"/>
        <dbReference type="Rhea" id="RHEA-COMP:11603"/>
        <dbReference type="ChEBI" id="CHEBI:15378"/>
        <dbReference type="ChEBI" id="CHEBI:29999"/>
        <dbReference type="ChEBI" id="CHEBI:33019"/>
        <dbReference type="ChEBI" id="CHEBI:43474"/>
        <dbReference type="ChEBI" id="CHEBI:83421"/>
    </reaction>
</comment>
<dbReference type="NCBIfam" id="TIGR00679">
    <property type="entry name" value="hpr-ser"/>
    <property type="match status" value="1"/>
</dbReference>
<feature type="domain" description="HPr kinase/phosphorylase C-terminal" evidence="15">
    <location>
        <begin position="137"/>
        <end position="304"/>
    </location>
</feature>
<evidence type="ECO:0000256" key="6">
    <source>
        <dbReference type="ARBA" id="ARBA00022723"/>
    </source>
</evidence>
<evidence type="ECO:0000256" key="3">
    <source>
        <dbReference type="ARBA" id="ARBA00006883"/>
    </source>
</evidence>
<feature type="binding site" evidence="13">
    <location>
        <position position="209"/>
    </location>
    <ligand>
        <name>Mg(2+)</name>
        <dbReference type="ChEBI" id="CHEBI:18420"/>
    </ligand>
</feature>
<feature type="active site" evidence="13">
    <location>
        <position position="250"/>
    </location>
</feature>
<dbReference type="SUPFAM" id="SSF75138">
    <property type="entry name" value="HprK N-terminal domain-like"/>
    <property type="match status" value="1"/>
</dbReference>
<comment type="miscellaneous">
    <text evidence="13">Both phosphorylation and phosphorolysis are carried out by the same active site and suggest a common mechanism for both reactions.</text>
</comment>
<evidence type="ECO:0000256" key="4">
    <source>
        <dbReference type="ARBA" id="ARBA00022527"/>
    </source>
</evidence>
<keyword evidence="5 13" id="KW-0808">Transferase</keyword>
<feature type="region of interest" description="Important for the catalytic mechanism of dephosphorylation" evidence="13">
    <location>
        <begin position="271"/>
        <end position="276"/>
    </location>
</feature>
<comment type="function">
    <text evidence="13">Catalyzes the ATP- as well as the pyrophosphate-dependent phosphorylation of a specific serine residue in HPr, a phosphocarrier protein of the phosphoenolpyruvate-dependent sugar phosphotransferase system (PTS). HprK/P also catalyzes the pyrophosphate-producing, inorganic phosphate-dependent dephosphorylation (phosphorolysis) of seryl-phosphorylated HPr (P-Ser-HPr).</text>
</comment>
<keyword evidence="11 13" id="KW-0511">Multifunctional enzyme</keyword>
<evidence type="ECO:0000256" key="12">
    <source>
        <dbReference type="ARBA" id="ARBA00047657"/>
    </source>
</evidence>
<evidence type="ECO:0000256" key="13">
    <source>
        <dbReference type="HAMAP-Rule" id="MF_01249"/>
    </source>
</evidence>
<dbReference type="HAMAP" id="MF_01249">
    <property type="entry name" value="HPr_kinase"/>
    <property type="match status" value="1"/>
</dbReference>
<dbReference type="EMBL" id="NATQ01000047">
    <property type="protein sequence ID" value="OQX90498.1"/>
    <property type="molecule type" value="Genomic_DNA"/>
</dbReference>
<dbReference type="EC" id="2.7.4.-" evidence="13"/>
<dbReference type="SUPFAM" id="SSF53795">
    <property type="entry name" value="PEP carboxykinase-like"/>
    <property type="match status" value="1"/>
</dbReference>
<dbReference type="InterPro" id="IPR027417">
    <property type="entry name" value="P-loop_NTPase"/>
</dbReference>
<keyword evidence="7 13" id="KW-0547">Nucleotide-binding</keyword>
<keyword evidence="9 13" id="KW-0067">ATP-binding</keyword>
<evidence type="ECO:0000256" key="8">
    <source>
        <dbReference type="ARBA" id="ARBA00022777"/>
    </source>
</evidence>
<evidence type="ECO:0000256" key="5">
    <source>
        <dbReference type="ARBA" id="ARBA00022679"/>
    </source>
</evidence>
<protein>
    <recommendedName>
        <fullName evidence="13">HPr kinase/phosphorylase</fullName>
        <shortName evidence="13">HPrK/P</shortName>
        <ecNumber evidence="13">2.7.11.-</ecNumber>
        <ecNumber evidence="13">2.7.4.-</ecNumber>
    </recommendedName>
    <alternativeName>
        <fullName evidence="13">HPr(Ser) kinase/phosphorylase</fullName>
    </alternativeName>
</protein>
<feature type="binding site" evidence="13">
    <location>
        <begin position="160"/>
        <end position="167"/>
    </location>
    <ligand>
        <name>ATP</name>
        <dbReference type="ChEBI" id="CHEBI:30616"/>
    </ligand>
</feature>
<dbReference type="Gene3D" id="3.40.50.300">
    <property type="entry name" value="P-loop containing nucleotide triphosphate hydrolases"/>
    <property type="match status" value="1"/>
</dbReference>
<keyword evidence="10 13" id="KW-0460">Magnesium</keyword>
<dbReference type="PANTHER" id="PTHR30305:SF1">
    <property type="entry name" value="HPR KINASE_PHOSPHORYLASE"/>
    <property type="match status" value="1"/>
</dbReference>
<gene>
    <name evidence="13" type="primary">hprK</name>
    <name evidence="16" type="ORF">B6D57_02860</name>
</gene>
<dbReference type="InterPro" id="IPR011126">
    <property type="entry name" value="Hpr_kin/Pase_Hpr_N"/>
</dbReference>
<feature type="active site" evidence="13">
    <location>
        <position position="166"/>
    </location>
</feature>
<comment type="subunit">
    <text evidence="13">Homohexamer.</text>
</comment>
<comment type="similarity">
    <text evidence="3 13">Belongs to the HPrK/P family.</text>
</comment>